<dbReference type="AlphaFoldDB" id="A0A432MEP8"/>
<evidence type="ECO:0000313" key="2">
    <source>
        <dbReference type="Proteomes" id="UP000280296"/>
    </source>
</evidence>
<evidence type="ECO:0000313" key="1">
    <source>
        <dbReference type="EMBL" id="RUL84026.1"/>
    </source>
</evidence>
<protein>
    <submittedName>
        <fullName evidence="1">Thiamine biosynthesis protein ThiF</fullName>
    </submittedName>
</protein>
<dbReference type="Proteomes" id="UP000280296">
    <property type="component" value="Unassembled WGS sequence"/>
</dbReference>
<organism evidence="1 2">
    <name type="scientific">Tautonia sociabilis</name>
    <dbReference type="NCBI Taxonomy" id="2080755"/>
    <lineage>
        <taxon>Bacteria</taxon>
        <taxon>Pseudomonadati</taxon>
        <taxon>Planctomycetota</taxon>
        <taxon>Planctomycetia</taxon>
        <taxon>Isosphaerales</taxon>
        <taxon>Isosphaeraceae</taxon>
        <taxon>Tautonia</taxon>
    </lineage>
</organism>
<gene>
    <name evidence="1" type="ORF">TsocGM_21125</name>
</gene>
<comment type="caution">
    <text evidence="1">The sequence shown here is derived from an EMBL/GenBank/DDBJ whole genome shotgun (WGS) entry which is preliminary data.</text>
</comment>
<reference evidence="1 2" key="2">
    <citation type="submission" date="2019-01" db="EMBL/GenBank/DDBJ databases">
        <title>Tautonia sociabilis, a novel thermotolerant planctomycete of Isosphaeraceae family, isolated from a 4000 m deep subterranean habitat.</title>
        <authorList>
            <person name="Kovaleva O.L."/>
            <person name="Elcheninov A.G."/>
            <person name="Van Heerden E."/>
            <person name="Toshchakov S.V."/>
            <person name="Novikov A."/>
            <person name="Bonch-Osmolovskaya E.A."/>
            <person name="Kublanov I.V."/>
        </authorList>
    </citation>
    <scope>NUCLEOTIDE SEQUENCE [LARGE SCALE GENOMIC DNA]</scope>
    <source>
        <strain evidence="1 2">GM2012</strain>
    </source>
</reference>
<sequence>MNNTNQMVNHVDADTINRAVKMAIDTGEVPSVEAGYELFRSYRLAVVAGPELGTSAAHQAALLTIVNTGRRALLGGVEVAGGLDVPLRVPFVGADRLDQAVRLLGGRIGAVVPPDVPTLTLGAVAGETTPGSPSLAVTFDGWRGGAIPTSEHRRLGERDAVIPAAVLAGAIGVSEVFQHLRGNPMAGRRPVGLSLWSPDRLDWEGVRDGPASIVLPSRLWLIGLGHLGQAYLWTLGLLPYESPGDVELVLQDFDRLTLANDSTSLLTNPGLVGRRKTRAMAEWAEARGFRTSLVERTFPGGIKVAGDEPRLALGGVDNAQARAAYEDAGFDCVVEAGLGAGPTEYLALRLHTFPASTTARDKWGGARANPTKPVPETTAYTDLAASGMDACGLVRLATRTVGAPFVGATAAALVVSEVLRQLNGGPATEVIDMTLCDVGSRATVLATRTPNRFNPGYTR</sequence>
<proteinExistence type="predicted"/>
<keyword evidence="2" id="KW-1185">Reference proteome</keyword>
<reference evidence="1 2" key="1">
    <citation type="submission" date="2018-12" db="EMBL/GenBank/DDBJ databases">
        <authorList>
            <person name="Toschakov S.V."/>
        </authorList>
    </citation>
    <scope>NUCLEOTIDE SEQUENCE [LARGE SCALE GENOMIC DNA]</scope>
    <source>
        <strain evidence="1 2">GM2012</strain>
    </source>
</reference>
<accession>A0A432MEP8</accession>
<dbReference type="EMBL" id="RYZH01000053">
    <property type="protein sequence ID" value="RUL84026.1"/>
    <property type="molecule type" value="Genomic_DNA"/>
</dbReference>
<name>A0A432MEP8_9BACT</name>